<evidence type="ECO:0000259" key="1">
    <source>
        <dbReference type="Pfam" id="PF04316"/>
    </source>
</evidence>
<dbReference type="EMBL" id="FPHH01000003">
    <property type="protein sequence ID" value="SFV50906.1"/>
    <property type="molecule type" value="Genomic_DNA"/>
</dbReference>
<dbReference type="SUPFAM" id="SSF101498">
    <property type="entry name" value="Anti-sigma factor FlgM"/>
    <property type="match status" value="1"/>
</dbReference>
<proteinExistence type="predicted"/>
<dbReference type="Pfam" id="PF04316">
    <property type="entry name" value="FlgM"/>
    <property type="match status" value="1"/>
</dbReference>
<gene>
    <name evidence="2" type="ORF">MNB_SM-5-95</name>
</gene>
<dbReference type="InterPro" id="IPR031316">
    <property type="entry name" value="FlgM_C"/>
</dbReference>
<accession>A0A1W1BBI4</accession>
<evidence type="ECO:0000313" key="2">
    <source>
        <dbReference type="EMBL" id="SFV50906.1"/>
    </source>
</evidence>
<dbReference type="AlphaFoldDB" id="A0A1W1BBI4"/>
<feature type="domain" description="Anti-sigma-28 factor FlgM C-terminal" evidence="1">
    <location>
        <begin position="35"/>
        <end position="64"/>
    </location>
</feature>
<reference evidence="2" key="1">
    <citation type="submission" date="2016-10" db="EMBL/GenBank/DDBJ databases">
        <authorList>
            <person name="de Groot N.N."/>
        </authorList>
    </citation>
    <scope>NUCLEOTIDE SEQUENCE</scope>
</reference>
<organism evidence="2">
    <name type="scientific">hydrothermal vent metagenome</name>
    <dbReference type="NCBI Taxonomy" id="652676"/>
    <lineage>
        <taxon>unclassified sequences</taxon>
        <taxon>metagenomes</taxon>
        <taxon>ecological metagenomes</taxon>
    </lineage>
</organism>
<dbReference type="InterPro" id="IPR035890">
    <property type="entry name" value="Anti-sigma-28_factor_FlgM_sf"/>
</dbReference>
<sequence>MISGLNSSGVNYGYINSTKGSQKREVSTVVGNSQLSGDRIEKLKTTLASGEYKIDLSALASKMADELI</sequence>
<name>A0A1W1BBI4_9ZZZZ</name>
<protein>
    <recommendedName>
        <fullName evidence="1">Anti-sigma-28 factor FlgM C-terminal domain-containing protein</fullName>
    </recommendedName>
</protein>